<dbReference type="FunFam" id="3.20.20.70:FF:000024">
    <property type="entry name" value="Indole-3-glycerol phosphate synthase"/>
    <property type="match status" value="1"/>
</dbReference>
<evidence type="ECO:0000256" key="8">
    <source>
        <dbReference type="HAMAP-Rule" id="MF_00134"/>
    </source>
</evidence>
<reference evidence="11" key="1">
    <citation type="submission" date="2016-05" db="EMBL/GenBank/DDBJ databases">
        <title>Draft genome of Corynebacterium afermentans subsp. afermentans LCDC 88199T.</title>
        <authorList>
            <person name="Bernier A.-M."/>
            <person name="Bernard K."/>
        </authorList>
    </citation>
    <scope>NUCLEOTIDE SEQUENCE [LARGE SCALE GENOMIC DNA]</scope>
    <source>
        <strain evidence="11">NML01-0328</strain>
    </source>
</reference>
<evidence type="ECO:0000256" key="3">
    <source>
        <dbReference type="ARBA" id="ARBA00022605"/>
    </source>
</evidence>
<evidence type="ECO:0000313" key="11">
    <source>
        <dbReference type="Proteomes" id="UP000078003"/>
    </source>
</evidence>
<dbReference type="Gene3D" id="3.20.20.70">
    <property type="entry name" value="Aldolase class I"/>
    <property type="match status" value="1"/>
</dbReference>
<comment type="caution">
    <text evidence="10">The sequence shown here is derived from an EMBL/GenBank/DDBJ whole genome shotgun (WGS) entry which is preliminary data.</text>
</comment>
<dbReference type="InterPro" id="IPR013798">
    <property type="entry name" value="Indole-3-glycerol_P_synth_dom"/>
</dbReference>
<proteinExistence type="inferred from homology"/>
<dbReference type="GO" id="GO:0004425">
    <property type="term" value="F:indole-3-glycerol-phosphate synthase activity"/>
    <property type="evidence" value="ECO:0007669"/>
    <property type="project" value="UniProtKB-UniRule"/>
</dbReference>
<evidence type="ECO:0000313" key="10">
    <source>
        <dbReference type="EMBL" id="OAM17071.1"/>
    </source>
</evidence>
<dbReference type="PANTHER" id="PTHR22854">
    <property type="entry name" value="TRYPTOPHAN BIOSYNTHESIS PROTEIN"/>
    <property type="match status" value="1"/>
</dbReference>
<dbReference type="EC" id="4.1.1.48" evidence="8"/>
<dbReference type="InterPro" id="IPR013785">
    <property type="entry name" value="Aldolase_TIM"/>
</dbReference>
<dbReference type="NCBIfam" id="NF001370">
    <property type="entry name" value="PRK00278.1-2"/>
    <property type="match status" value="1"/>
</dbReference>
<keyword evidence="3 8" id="KW-0028">Amino-acid biosynthesis</keyword>
<dbReference type="AlphaFoldDB" id="A0A1A9RFF3"/>
<comment type="pathway">
    <text evidence="2 8">Amino-acid biosynthesis; L-tryptophan biosynthesis; L-tryptophan from chorismate: step 4/5.</text>
</comment>
<dbReference type="Pfam" id="PF00218">
    <property type="entry name" value="IGPS"/>
    <property type="match status" value="1"/>
</dbReference>
<dbReference type="EMBL" id="LXSF01000003">
    <property type="protein sequence ID" value="OAM17071.1"/>
    <property type="molecule type" value="Genomic_DNA"/>
</dbReference>
<evidence type="ECO:0000256" key="6">
    <source>
        <dbReference type="ARBA" id="ARBA00023141"/>
    </source>
</evidence>
<dbReference type="HAMAP" id="MF_00134_B">
    <property type="entry name" value="IGPS_B"/>
    <property type="match status" value="1"/>
</dbReference>
<dbReference type="RefSeq" id="WP_064104326.1">
    <property type="nucleotide sequence ID" value="NZ_LXSF01000003.1"/>
</dbReference>
<dbReference type="CDD" id="cd00331">
    <property type="entry name" value="IGPS"/>
    <property type="match status" value="1"/>
</dbReference>
<dbReference type="NCBIfam" id="NF001377">
    <property type="entry name" value="PRK00278.2-4"/>
    <property type="match status" value="1"/>
</dbReference>
<keyword evidence="5 8" id="KW-0822">Tryptophan biosynthesis</keyword>
<evidence type="ECO:0000256" key="2">
    <source>
        <dbReference type="ARBA" id="ARBA00004696"/>
    </source>
</evidence>
<dbReference type="GO" id="GO:0000162">
    <property type="term" value="P:L-tryptophan biosynthetic process"/>
    <property type="evidence" value="ECO:0007669"/>
    <property type="project" value="UniProtKB-UniRule"/>
</dbReference>
<name>A0A1A9RFF3_EIKCO</name>
<sequence>MSDILTRILATKQQEVAAAQAALPLAELRARAADMPPPRGFVQSMRNQYSQGRAALIAEIKKASPSKGLIRPDFHPEQLARAYEAAGAACLSVLTDEPYFQGSAGYLKTARAAVSLPVLRKDFMVSAYQIHQSRAMNADAVLLIAAALSQTQLEEFEGIAHELGMAVLLELHHADELEKCRRLTTPLRGVNNRNLRTFEVSLQQTLDLLPEIAGEGRIVITESGIRSREDVQFMRSHGVHSFLIGETFMRADDVGAEVKKLFA</sequence>
<protein>
    <recommendedName>
        <fullName evidence="8">Indole-3-glycerol phosphate synthase</fullName>
        <shortName evidence="8">IGPS</shortName>
        <ecNumber evidence="8">4.1.1.48</ecNumber>
    </recommendedName>
</protein>
<dbReference type="PROSITE" id="PS00614">
    <property type="entry name" value="IGPS"/>
    <property type="match status" value="1"/>
</dbReference>
<gene>
    <name evidence="8 10" type="primary">trpC</name>
    <name evidence="10" type="ORF">A7P85_04745</name>
</gene>
<evidence type="ECO:0000256" key="1">
    <source>
        <dbReference type="ARBA" id="ARBA00001633"/>
    </source>
</evidence>
<evidence type="ECO:0000259" key="9">
    <source>
        <dbReference type="Pfam" id="PF00218"/>
    </source>
</evidence>
<dbReference type="UniPathway" id="UPA00035">
    <property type="reaction ID" value="UER00043"/>
</dbReference>
<dbReference type="PANTHER" id="PTHR22854:SF2">
    <property type="entry name" value="INDOLE-3-GLYCEROL-PHOSPHATE SYNTHASE"/>
    <property type="match status" value="1"/>
</dbReference>
<keyword evidence="7 8" id="KW-0456">Lyase</keyword>
<accession>A0A1A9RFF3</accession>
<dbReference type="InterPro" id="IPR001468">
    <property type="entry name" value="Indole-3-GlycerolPSynthase_CS"/>
</dbReference>
<evidence type="ECO:0000256" key="7">
    <source>
        <dbReference type="ARBA" id="ARBA00023239"/>
    </source>
</evidence>
<feature type="domain" description="Indole-3-glycerol phosphate synthase" evidence="9">
    <location>
        <begin position="5"/>
        <end position="261"/>
    </location>
</feature>
<evidence type="ECO:0000256" key="4">
    <source>
        <dbReference type="ARBA" id="ARBA00022793"/>
    </source>
</evidence>
<comment type="similarity">
    <text evidence="8">Belongs to the TrpC family.</text>
</comment>
<evidence type="ECO:0000256" key="5">
    <source>
        <dbReference type="ARBA" id="ARBA00022822"/>
    </source>
</evidence>
<dbReference type="GO" id="GO:0004640">
    <property type="term" value="F:phosphoribosylanthranilate isomerase activity"/>
    <property type="evidence" value="ECO:0007669"/>
    <property type="project" value="TreeGrafter"/>
</dbReference>
<dbReference type="InterPro" id="IPR011060">
    <property type="entry name" value="RibuloseP-bd_barrel"/>
</dbReference>
<organism evidence="10 11">
    <name type="scientific">Eikenella corrodens</name>
    <dbReference type="NCBI Taxonomy" id="539"/>
    <lineage>
        <taxon>Bacteria</taxon>
        <taxon>Pseudomonadati</taxon>
        <taxon>Pseudomonadota</taxon>
        <taxon>Betaproteobacteria</taxon>
        <taxon>Neisseriales</taxon>
        <taxon>Neisseriaceae</taxon>
        <taxon>Eikenella</taxon>
    </lineage>
</organism>
<dbReference type="Proteomes" id="UP000078003">
    <property type="component" value="Unassembled WGS sequence"/>
</dbReference>
<dbReference type="InterPro" id="IPR045186">
    <property type="entry name" value="Indole-3-glycerol_P_synth"/>
</dbReference>
<keyword evidence="4 8" id="KW-0210">Decarboxylase</keyword>
<comment type="catalytic activity">
    <reaction evidence="1 8">
        <text>1-(2-carboxyphenylamino)-1-deoxy-D-ribulose 5-phosphate + H(+) = (1S,2R)-1-C-(indol-3-yl)glycerol 3-phosphate + CO2 + H2O</text>
        <dbReference type="Rhea" id="RHEA:23476"/>
        <dbReference type="ChEBI" id="CHEBI:15377"/>
        <dbReference type="ChEBI" id="CHEBI:15378"/>
        <dbReference type="ChEBI" id="CHEBI:16526"/>
        <dbReference type="ChEBI" id="CHEBI:58613"/>
        <dbReference type="ChEBI" id="CHEBI:58866"/>
        <dbReference type="EC" id="4.1.1.48"/>
    </reaction>
</comment>
<dbReference type="SUPFAM" id="SSF51366">
    <property type="entry name" value="Ribulose-phoshate binding barrel"/>
    <property type="match status" value="1"/>
</dbReference>
<dbReference type="NCBIfam" id="NF001373">
    <property type="entry name" value="PRK00278.1-6"/>
    <property type="match status" value="1"/>
</dbReference>
<keyword evidence="6 8" id="KW-0057">Aromatic amino acid biosynthesis</keyword>